<dbReference type="GO" id="GO:0005886">
    <property type="term" value="C:plasma membrane"/>
    <property type="evidence" value="ECO:0007669"/>
    <property type="project" value="TreeGrafter"/>
</dbReference>
<proteinExistence type="inferred from homology"/>
<sequence>MAHAHHHPAPTSATRLFVTVVLNLLITIVQIVGGLLSGSLSLISDAFHNLSDGIAILISYGALKLSERPNTARYTFGLKRAEILAAVLNSGVLIGIGVFLFKEAYDRFVAPEPIAGGLMLVVAVVGLVPNVIGTLLLREGSKHNMNIRSAYLHLFADSVSSVAVILGGVAIYVWEVYWIDPLLTVLIGLYILLQSFDIVREAVNVLMMGTPEMVSLDRVRQEVEAIPRVHNIHHVHVWRMNEQDIYFEAHVDVEDMPVSETKEVSAAIEAKLHELYEIHHMTLQFECDACEQKGLVYDTHARSLIAEQET</sequence>
<dbReference type="NCBIfam" id="TIGR01297">
    <property type="entry name" value="CDF"/>
    <property type="match status" value="1"/>
</dbReference>
<dbReference type="Pfam" id="PF01545">
    <property type="entry name" value="Cation_efflux"/>
    <property type="match status" value="1"/>
</dbReference>
<organism evidence="11 12">
    <name type="scientific">candidate division KSB3 bacterium</name>
    <dbReference type="NCBI Taxonomy" id="2044937"/>
    <lineage>
        <taxon>Bacteria</taxon>
        <taxon>candidate division KSB3</taxon>
    </lineage>
</organism>
<evidence type="ECO:0000256" key="4">
    <source>
        <dbReference type="ARBA" id="ARBA00022692"/>
    </source>
</evidence>
<dbReference type="InterPro" id="IPR036837">
    <property type="entry name" value="Cation_efflux_CTD_sf"/>
</dbReference>
<evidence type="ECO:0000256" key="8">
    <source>
        <dbReference type="SAM" id="Phobius"/>
    </source>
</evidence>
<keyword evidence="3" id="KW-0813">Transport</keyword>
<dbReference type="PANTHER" id="PTHR11562">
    <property type="entry name" value="CATION EFFLUX PROTEIN/ ZINC TRANSPORTER"/>
    <property type="match status" value="1"/>
</dbReference>
<keyword evidence="7 8" id="KW-0472">Membrane</keyword>
<evidence type="ECO:0000259" key="10">
    <source>
        <dbReference type="Pfam" id="PF16916"/>
    </source>
</evidence>
<dbReference type="InterPro" id="IPR002524">
    <property type="entry name" value="Cation_efflux"/>
</dbReference>
<evidence type="ECO:0000256" key="6">
    <source>
        <dbReference type="ARBA" id="ARBA00023065"/>
    </source>
</evidence>
<dbReference type="Pfam" id="PF16916">
    <property type="entry name" value="ZT_dimer"/>
    <property type="match status" value="1"/>
</dbReference>
<dbReference type="AlphaFoldDB" id="A0A9D5JXI3"/>
<reference evidence="11" key="1">
    <citation type="submission" date="2019-11" db="EMBL/GenBank/DDBJ databases">
        <title>Microbial mats filling the niche in hypersaline microbial mats.</title>
        <authorList>
            <person name="Wong H.L."/>
            <person name="Macleod F.I."/>
            <person name="White R.A. III"/>
            <person name="Burns B.P."/>
        </authorList>
    </citation>
    <scope>NUCLEOTIDE SEQUENCE</scope>
    <source>
        <strain evidence="11">Rbin_158</strain>
    </source>
</reference>
<evidence type="ECO:0000256" key="1">
    <source>
        <dbReference type="ARBA" id="ARBA00004141"/>
    </source>
</evidence>
<keyword evidence="4 8" id="KW-0812">Transmembrane</keyword>
<dbReference type="InterPro" id="IPR050681">
    <property type="entry name" value="CDF/SLC30A"/>
</dbReference>
<evidence type="ECO:0000256" key="2">
    <source>
        <dbReference type="ARBA" id="ARBA00008873"/>
    </source>
</evidence>
<dbReference type="GO" id="GO:0005385">
    <property type="term" value="F:zinc ion transmembrane transporter activity"/>
    <property type="evidence" value="ECO:0007669"/>
    <property type="project" value="TreeGrafter"/>
</dbReference>
<dbReference type="EMBL" id="WJJP01000500">
    <property type="protein sequence ID" value="MBD3325945.1"/>
    <property type="molecule type" value="Genomic_DNA"/>
</dbReference>
<accession>A0A9D5JXI3</accession>
<dbReference type="Proteomes" id="UP000649604">
    <property type="component" value="Unassembled WGS sequence"/>
</dbReference>
<protein>
    <submittedName>
        <fullName evidence="11">Cation diffusion facilitator family transporter</fullName>
    </submittedName>
</protein>
<feature type="transmembrane region" description="Helical" evidence="8">
    <location>
        <begin position="178"/>
        <end position="199"/>
    </location>
</feature>
<dbReference type="InterPro" id="IPR027469">
    <property type="entry name" value="Cation_efflux_TMD_sf"/>
</dbReference>
<feature type="domain" description="Cation efflux protein cytoplasmic" evidence="10">
    <location>
        <begin position="214"/>
        <end position="286"/>
    </location>
</feature>
<keyword evidence="6" id="KW-0406">Ion transport</keyword>
<dbReference type="Gene3D" id="1.20.1510.10">
    <property type="entry name" value="Cation efflux protein transmembrane domain"/>
    <property type="match status" value="1"/>
</dbReference>
<dbReference type="SUPFAM" id="SSF160240">
    <property type="entry name" value="Cation efflux protein cytoplasmic domain-like"/>
    <property type="match status" value="1"/>
</dbReference>
<dbReference type="Gene3D" id="3.30.70.1350">
    <property type="entry name" value="Cation efflux protein, cytoplasmic domain"/>
    <property type="match status" value="1"/>
</dbReference>
<comment type="subcellular location">
    <subcellularLocation>
        <location evidence="1">Membrane</location>
        <topology evidence="1">Multi-pass membrane protein</topology>
    </subcellularLocation>
</comment>
<evidence type="ECO:0000259" key="9">
    <source>
        <dbReference type="Pfam" id="PF01545"/>
    </source>
</evidence>
<feature type="transmembrane region" description="Helical" evidence="8">
    <location>
        <begin position="16"/>
        <end position="40"/>
    </location>
</feature>
<evidence type="ECO:0000256" key="7">
    <source>
        <dbReference type="ARBA" id="ARBA00023136"/>
    </source>
</evidence>
<feature type="transmembrane region" description="Helical" evidence="8">
    <location>
        <begin position="149"/>
        <end position="172"/>
    </location>
</feature>
<feature type="transmembrane region" description="Helical" evidence="8">
    <location>
        <begin position="113"/>
        <end position="137"/>
    </location>
</feature>
<name>A0A9D5JXI3_9BACT</name>
<dbReference type="InterPro" id="IPR027470">
    <property type="entry name" value="Cation_efflux_CTD"/>
</dbReference>
<dbReference type="SUPFAM" id="SSF161111">
    <property type="entry name" value="Cation efflux protein transmembrane domain-like"/>
    <property type="match status" value="1"/>
</dbReference>
<comment type="similarity">
    <text evidence="2">Belongs to the cation diffusion facilitator (CDF) transporter (TC 2.A.4) family. SLC30A subfamily.</text>
</comment>
<evidence type="ECO:0000313" key="12">
    <source>
        <dbReference type="Proteomes" id="UP000649604"/>
    </source>
</evidence>
<evidence type="ECO:0000256" key="5">
    <source>
        <dbReference type="ARBA" id="ARBA00022989"/>
    </source>
</evidence>
<dbReference type="PANTHER" id="PTHR11562:SF17">
    <property type="entry name" value="RE54080P-RELATED"/>
    <property type="match status" value="1"/>
</dbReference>
<feature type="transmembrane region" description="Helical" evidence="8">
    <location>
        <begin position="83"/>
        <end position="101"/>
    </location>
</feature>
<evidence type="ECO:0000313" key="11">
    <source>
        <dbReference type="EMBL" id="MBD3325945.1"/>
    </source>
</evidence>
<evidence type="ECO:0000256" key="3">
    <source>
        <dbReference type="ARBA" id="ARBA00022448"/>
    </source>
</evidence>
<dbReference type="InterPro" id="IPR058533">
    <property type="entry name" value="Cation_efflux_TM"/>
</dbReference>
<feature type="domain" description="Cation efflux protein transmembrane" evidence="9">
    <location>
        <begin position="16"/>
        <end position="207"/>
    </location>
</feature>
<keyword evidence="5 8" id="KW-1133">Transmembrane helix</keyword>
<gene>
    <name evidence="11" type="ORF">GF339_15265</name>
</gene>
<comment type="caution">
    <text evidence="11">The sequence shown here is derived from an EMBL/GenBank/DDBJ whole genome shotgun (WGS) entry which is preliminary data.</text>
</comment>